<organism evidence="4 5">
    <name type="scientific">Priestia veravalensis</name>
    <dbReference type="NCBI Taxonomy" id="1414648"/>
    <lineage>
        <taxon>Bacteria</taxon>
        <taxon>Bacillati</taxon>
        <taxon>Bacillota</taxon>
        <taxon>Bacilli</taxon>
        <taxon>Bacillales</taxon>
        <taxon>Bacillaceae</taxon>
        <taxon>Priestia</taxon>
    </lineage>
</organism>
<dbReference type="InterPro" id="IPR052955">
    <property type="entry name" value="UPF0703_membrane_permease"/>
</dbReference>
<feature type="transmembrane region" description="Helical" evidence="1">
    <location>
        <begin position="12"/>
        <end position="29"/>
    </location>
</feature>
<sequence length="325" mass="36857">MKRIDEQFITYIRGIFLIGFALLMFKLILTEQMVYFIAPKMMPFIYFSSITFFLLGVVQIWRSSIKVEDGGSCACEHDHFEKGKFKTLFIYLLFLLPIMTGFLLPNHSLGSSVAEKRGIKFAEGVKETPTPEQRQELQENADAELEEYMNQVLGAEVEEPQEDGEVPLEHPEGFVPQQVPEGYYEKLEAKLVKQDHIVVSDKEYIPIMNIIETNVGKFVGKTIEIKGFVYREEGFKKDQFVVARFGLSCCVADASVYGTLSTISDATKLETDEWIKVKGTIGQEAYNGASLPYLKIEKVESIARPKNPYVYEMYQGEQLVTPGGS</sequence>
<evidence type="ECO:0000259" key="2">
    <source>
        <dbReference type="Pfam" id="PF09323"/>
    </source>
</evidence>
<dbReference type="NCBIfam" id="TIGR03943">
    <property type="entry name" value="TIGR03943 family putative permease subunit"/>
    <property type="match status" value="1"/>
</dbReference>
<dbReference type="RefSeq" id="WP_025908252.1">
    <property type="nucleotide sequence ID" value="NZ_KQ758636.1"/>
</dbReference>
<dbReference type="InterPro" id="IPR015402">
    <property type="entry name" value="DUF1980"/>
</dbReference>
<dbReference type="PANTHER" id="PTHR40047:SF1">
    <property type="entry name" value="UPF0703 PROTEIN YCGQ"/>
    <property type="match status" value="1"/>
</dbReference>
<proteinExistence type="predicted"/>
<dbReference type="InterPro" id="IPR048493">
    <property type="entry name" value="DUF1980_N"/>
</dbReference>
<protein>
    <submittedName>
        <fullName evidence="4">DNA-binding protein</fullName>
    </submittedName>
</protein>
<evidence type="ECO:0000313" key="4">
    <source>
        <dbReference type="EMBL" id="KSU88678.1"/>
    </source>
</evidence>
<feature type="transmembrane region" description="Helical" evidence="1">
    <location>
        <begin position="41"/>
        <end position="61"/>
    </location>
</feature>
<feature type="transmembrane region" description="Helical" evidence="1">
    <location>
        <begin position="88"/>
        <end position="105"/>
    </location>
</feature>
<dbReference type="AlphaFoldDB" id="A0A0V8JNU6"/>
<evidence type="ECO:0000256" key="1">
    <source>
        <dbReference type="SAM" id="Phobius"/>
    </source>
</evidence>
<keyword evidence="1" id="KW-1133">Transmembrane helix</keyword>
<accession>A0A0V8JNU6</accession>
<keyword evidence="5" id="KW-1185">Reference proteome</keyword>
<dbReference type="InterPro" id="IPR048447">
    <property type="entry name" value="DUF1980_C"/>
</dbReference>
<feature type="domain" description="DUF1980" evidence="2">
    <location>
        <begin position="12"/>
        <end position="119"/>
    </location>
</feature>
<evidence type="ECO:0000259" key="3">
    <source>
        <dbReference type="Pfam" id="PF21537"/>
    </source>
</evidence>
<name>A0A0V8JNU6_9BACI</name>
<dbReference type="PANTHER" id="PTHR40047">
    <property type="entry name" value="UPF0703 PROTEIN YCGQ"/>
    <property type="match status" value="1"/>
</dbReference>
<feature type="domain" description="DUF1980" evidence="3">
    <location>
        <begin position="181"/>
        <end position="312"/>
    </location>
</feature>
<keyword evidence="4" id="KW-0238">DNA-binding</keyword>
<dbReference type="Proteomes" id="UP000053681">
    <property type="component" value="Unassembled WGS sequence"/>
</dbReference>
<dbReference type="Pfam" id="PF21537">
    <property type="entry name" value="DUF1980_C"/>
    <property type="match status" value="1"/>
</dbReference>
<comment type="caution">
    <text evidence="4">The sequence shown here is derived from an EMBL/GenBank/DDBJ whole genome shotgun (WGS) entry which is preliminary data.</text>
</comment>
<dbReference type="Pfam" id="PF09323">
    <property type="entry name" value="DUF1980"/>
    <property type="match status" value="1"/>
</dbReference>
<evidence type="ECO:0000313" key="5">
    <source>
        <dbReference type="Proteomes" id="UP000053681"/>
    </source>
</evidence>
<keyword evidence="1" id="KW-0812">Transmembrane</keyword>
<dbReference type="GO" id="GO:0003677">
    <property type="term" value="F:DNA binding"/>
    <property type="evidence" value="ECO:0007669"/>
    <property type="project" value="UniProtKB-KW"/>
</dbReference>
<keyword evidence="1" id="KW-0472">Membrane</keyword>
<reference evidence="4 5" key="1">
    <citation type="submission" date="2015-11" db="EMBL/GenBank/DDBJ databases">
        <title>Bacillus caseinolyticus sp nov.</title>
        <authorList>
            <person name="Dastager S.G."/>
            <person name="Mawlankar R."/>
        </authorList>
    </citation>
    <scope>NUCLEOTIDE SEQUENCE [LARGE SCALE GENOMIC DNA]</scope>
    <source>
        <strain evidence="4 5">SGD-V-76</strain>
    </source>
</reference>
<dbReference type="EMBL" id="LNQP01000017">
    <property type="protein sequence ID" value="KSU88678.1"/>
    <property type="molecule type" value="Genomic_DNA"/>
</dbReference>
<gene>
    <name evidence="4" type="ORF">AS180_06765</name>
</gene>